<feature type="region of interest" description="Disordered" evidence="1">
    <location>
        <begin position="1"/>
        <end position="20"/>
    </location>
</feature>
<dbReference type="EMBL" id="BGPR01001212">
    <property type="protein sequence ID" value="GBM48355.1"/>
    <property type="molecule type" value="Genomic_DNA"/>
</dbReference>
<evidence type="ECO:0000313" key="2">
    <source>
        <dbReference type="EMBL" id="GBM48355.1"/>
    </source>
</evidence>
<sequence length="202" mass="22894">MTRTTPEMAPPSPNFRATPTGGRLATTYDLVCNRPHTRRIFGGIGFRTCDPPVPRNNVLLYWIKAHKGQWGKERGDFLAKSATEKDLIKGQWDNERGDFLAKSATEKDLIKGQWGNERGDFLAKSATEKDLIDVAFLQSARQLRNASNQNIKEYWQARWSDSRKGIGTKRFYEKVDTKRICGDFCFNQVLTGHGVFGSFQAS</sequence>
<keyword evidence="3" id="KW-1185">Reference proteome</keyword>
<protein>
    <submittedName>
        <fullName evidence="2">Uncharacterized protein</fullName>
    </submittedName>
</protein>
<name>A0A4Y2G6M3_ARAVE</name>
<comment type="caution">
    <text evidence="2">The sequence shown here is derived from an EMBL/GenBank/DDBJ whole genome shotgun (WGS) entry which is preliminary data.</text>
</comment>
<evidence type="ECO:0000256" key="1">
    <source>
        <dbReference type="SAM" id="MobiDB-lite"/>
    </source>
</evidence>
<evidence type="ECO:0000313" key="3">
    <source>
        <dbReference type="Proteomes" id="UP000499080"/>
    </source>
</evidence>
<dbReference type="Proteomes" id="UP000499080">
    <property type="component" value="Unassembled WGS sequence"/>
</dbReference>
<proteinExistence type="predicted"/>
<organism evidence="2 3">
    <name type="scientific">Araneus ventricosus</name>
    <name type="common">Orbweaver spider</name>
    <name type="synonym">Epeira ventricosa</name>
    <dbReference type="NCBI Taxonomy" id="182803"/>
    <lineage>
        <taxon>Eukaryota</taxon>
        <taxon>Metazoa</taxon>
        <taxon>Ecdysozoa</taxon>
        <taxon>Arthropoda</taxon>
        <taxon>Chelicerata</taxon>
        <taxon>Arachnida</taxon>
        <taxon>Araneae</taxon>
        <taxon>Araneomorphae</taxon>
        <taxon>Entelegynae</taxon>
        <taxon>Araneoidea</taxon>
        <taxon>Araneidae</taxon>
        <taxon>Araneus</taxon>
    </lineage>
</organism>
<reference evidence="2 3" key="1">
    <citation type="journal article" date="2019" name="Sci. Rep.">
        <title>Orb-weaving spider Araneus ventricosus genome elucidates the spidroin gene catalogue.</title>
        <authorList>
            <person name="Kono N."/>
            <person name="Nakamura H."/>
            <person name="Ohtoshi R."/>
            <person name="Moran D.A.P."/>
            <person name="Shinohara A."/>
            <person name="Yoshida Y."/>
            <person name="Fujiwara M."/>
            <person name="Mori M."/>
            <person name="Tomita M."/>
            <person name="Arakawa K."/>
        </authorList>
    </citation>
    <scope>NUCLEOTIDE SEQUENCE [LARGE SCALE GENOMIC DNA]</scope>
</reference>
<accession>A0A4Y2G6M3</accession>
<gene>
    <name evidence="2" type="ORF">AVEN_37805_1</name>
</gene>
<dbReference type="AlphaFoldDB" id="A0A4Y2G6M3"/>